<evidence type="ECO:0000256" key="3">
    <source>
        <dbReference type="ARBA" id="ARBA00022679"/>
    </source>
</evidence>
<evidence type="ECO:0000256" key="6">
    <source>
        <dbReference type="ARBA" id="ARBA00023316"/>
    </source>
</evidence>
<feature type="active site" description="Nucleophile" evidence="7">
    <location>
        <position position="550"/>
    </location>
</feature>
<dbReference type="InterPro" id="IPR045380">
    <property type="entry name" value="LD_TPept_scaffold_dom"/>
</dbReference>
<dbReference type="GO" id="GO:0009252">
    <property type="term" value="P:peptidoglycan biosynthetic process"/>
    <property type="evidence" value="ECO:0007669"/>
    <property type="project" value="UniProtKB-UniPathway"/>
</dbReference>
<dbReference type="Pfam" id="PF03734">
    <property type="entry name" value="YkuD"/>
    <property type="match status" value="1"/>
</dbReference>
<comment type="similarity">
    <text evidence="2">Belongs to the YkuD family.</text>
</comment>
<dbReference type="STRING" id="29485.CH64_1014"/>
<dbReference type="Gene3D" id="2.40.440.10">
    <property type="entry name" value="L,D-transpeptidase catalytic domain-like"/>
    <property type="match status" value="1"/>
</dbReference>
<proteinExistence type="inferred from homology"/>
<dbReference type="GO" id="GO:0016740">
    <property type="term" value="F:transferase activity"/>
    <property type="evidence" value="ECO:0007669"/>
    <property type="project" value="UniProtKB-KW"/>
</dbReference>
<dbReference type="InterPro" id="IPR036365">
    <property type="entry name" value="PGBD-like_sf"/>
</dbReference>
<dbReference type="GO" id="GO:0008360">
    <property type="term" value="P:regulation of cell shape"/>
    <property type="evidence" value="ECO:0007669"/>
    <property type="project" value="UniProtKB-UniRule"/>
</dbReference>
<keyword evidence="4 7" id="KW-0133">Cell shape</keyword>
<dbReference type="Gene3D" id="1.10.101.10">
    <property type="entry name" value="PGBD-like superfamily/PGBD"/>
    <property type="match status" value="1"/>
</dbReference>
<dbReference type="InterPro" id="IPR002477">
    <property type="entry name" value="Peptidoglycan-bd-like"/>
</dbReference>
<dbReference type="EMBL" id="CTKE01000001">
    <property type="protein sequence ID" value="CQI87863.1"/>
    <property type="molecule type" value="Genomic_DNA"/>
</dbReference>
<dbReference type="PANTHER" id="PTHR41533:SF1">
    <property type="entry name" value="L,D-TRANSPEPTIDASE YCBB-RELATED"/>
    <property type="match status" value="1"/>
</dbReference>
<dbReference type="Pfam" id="PF20142">
    <property type="entry name" value="Scaffold"/>
    <property type="match status" value="1"/>
</dbReference>
<dbReference type="SUPFAM" id="SSF47090">
    <property type="entry name" value="PGBD-like"/>
    <property type="match status" value="1"/>
</dbReference>
<dbReference type="NCBIfam" id="NF007891">
    <property type="entry name" value="PRK10594.1"/>
    <property type="match status" value="1"/>
</dbReference>
<dbReference type="UniPathway" id="UPA00219"/>
<accession>A0A0U1HMV6</accession>
<dbReference type="GO" id="GO:0004180">
    <property type="term" value="F:carboxypeptidase activity"/>
    <property type="evidence" value="ECO:0007669"/>
    <property type="project" value="UniProtKB-ARBA"/>
</dbReference>
<evidence type="ECO:0000313" key="9">
    <source>
        <dbReference type="EMBL" id="CQI87863.1"/>
    </source>
</evidence>
<dbReference type="InterPro" id="IPR005490">
    <property type="entry name" value="LD_TPept_cat_dom"/>
</dbReference>
<dbReference type="AlphaFoldDB" id="A0A0U1HMV6"/>
<keyword evidence="3" id="KW-0808">Transferase</keyword>
<dbReference type="PROSITE" id="PS52029">
    <property type="entry name" value="LD_TPASE"/>
    <property type="match status" value="1"/>
</dbReference>
<evidence type="ECO:0000256" key="4">
    <source>
        <dbReference type="ARBA" id="ARBA00022960"/>
    </source>
</evidence>
<evidence type="ECO:0000256" key="1">
    <source>
        <dbReference type="ARBA" id="ARBA00004752"/>
    </source>
</evidence>
<sequence length="637" mass="70667">MTDYDVFRQAYRGHRMSVERRNPQRALALYCALICGLTPIFTVSATAPVMPVASSSAMSSPAKSMTVAQSRSQLLAALPKNVTPLYSAELALLYAANQMQPMWQDRAAVQHFQQQLAEVALSGIQPQFMQWVKWLSDPEIKGLARDVVLSDAMLGYLHFISGVGANGSVWLYSNVPYKMAMPPATILNRWQQAVHEGTTAPYLASLAPQHPQYEKMHQALKHMLADRRPWPLMANGPSLRPGQLSDDIPALREILDRTGMLHPVDGAPVKTAETIPEDNPTIAAVNDDLSVDEEKSRSQAHSLVVSPSAAPVADEPIAGEAIAPAAPTSTATVTDNVYTPELVEAVKRFQLWHGLSDDGIIGARTREWLNVSPQTRATLLALNIQRLRILPGRVDNGIMVNIPNYSLNYYKNGEQVLSSRVIVGRPSRKTPLMSSALNNVVVNPPWNVPTSLIRQDILPKARYDSSYFQRHGYTVLSGWNNDAEVVDPEMIDWSMISPNHFPYRLRQEPGASNSLGRFKFNMPSSDAIYLHDTPNHGLFQKDIRALSSGCVRVNKASDLANMLLQDVGWNDARVSSTLKQGSTTYVNIRERVPVQLYYLTAWVAEDGKPQFRTDIYNYDMAVRSGSQISQQAELLLQ</sequence>
<organism evidence="9 10">
    <name type="scientific">Yersinia rohdei</name>
    <dbReference type="NCBI Taxonomy" id="29485"/>
    <lineage>
        <taxon>Bacteria</taxon>
        <taxon>Pseudomonadati</taxon>
        <taxon>Pseudomonadota</taxon>
        <taxon>Gammaproteobacteria</taxon>
        <taxon>Enterobacterales</taxon>
        <taxon>Yersiniaceae</taxon>
        <taxon>Yersinia</taxon>
    </lineage>
</organism>
<name>A0A0U1HMV6_YERRO</name>
<gene>
    <name evidence="9" type="ORF">ERS008555_00186</name>
</gene>
<dbReference type="CDD" id="cd16913">
    <property type="entry name" value="YkuD_like"/>
    <property type="match status" value="1"/>
</dbReference>
<protein>
    <submittedName>
        <fullName evidence="9">L,D-transpeptidase YcbB</fullName>
    </submittedName>
</protein>
<evidence type="ECO:0000259" key="8">
    <source>
        <dbReference type="PROSITE" id="PS52029"/>
    </source>
</evidence>
<reference evidence="10" key="1">
    <citation type="submission" date="2015-03" db="EMBL/GenBank/DDBJ databases">
        <authorList>
            <consortium name="Pathogen Informatics"/>
            <person name="Murphy D."/>
        </authorList>
    </citation>
    <scope>NUCLEOTIDE SEQUENCE [LARGE SCALE GENOMIC DNA]</scope>
    <source>
        <strain evidence="10">68/02</strain>
    </source>
</reference>
<dbReference type="PANTHER" id="PTHR41533">
    <property type="entry name" value="L,D-TRANSPEPTIDASE HI_1667-RELATED"/>
    <property type="match status" value="1"/>
</dbReference>
<comment type="pathway">
    <text evidence="1 7">Cell wall biogenesis; peptidoglycan biosynthesis.</text>
</comment>
<dbReference type="InterPro" id="IPR052905">
    <property type="entry name" value="LD-transpeptidase_YkuD-like"/>
</dbReference>
<evidence type="ECO:0000256" key="7">
    <source>
        <dbReference type="PROSITE-ProRule" id="PRU01373"/>
    </source>
</evidence>
<evidence type="ECO:0000313" key="10">
    <source>
        <dbReference type="Proteomes" id="UP000042054"/>
    </source>
</evidence>
<dbReference type="InterPro" id="IPR036366">
    <property type="entry name" value="PGBDSf"/>
</dbReference>
<feature type="active site" description="Proton donor/acceptor" evidence="7">
    <location>
        <position position="531"/>
    </location>
</feature>
<dbReference type="SUPFAM" id="SSF141523">
    <property type="entry name" value="L,D-transpeptidase catalytic domain-like"/>
    <property type="match status" value="1"/>
</dbReference>
<evidence type="ECO:0000256" key="2">
    <source>
        <dbReference type="ARBA" id="ARBA00005992"/>
    </source>
</evidence>
<evidence type="ECO:0000256" key="5">
    <source>
        <dbReference type="ARBA" id="ARBA00022984"/>
    </source>
</evidence>
<dbReference type="Proteomes" id="UP000042054">
    <property type="component" value="Unassembled WGS sequence"/>
</dbReference>
<keyword evidence="5 7" id="KW-0573">Peptidoglycan synthesis</keyword>
<keyword evidence="6 7" id="KW-0961">Cell wall biogenesis/degradation</keyword>
<dbReference type="GO" id="GO:0071555">
    <property type="term" value="P:cell wall organization"/>
    <property type="evidence" value="ECO:0007669"/>
    <property type="project" value="UniProtKB-UniRule"/>
</dbReference>
<feature type="domain" description="L,D-TPase catalytic" evidence="8">
    <location>
        <begin position="396"/>
        <end position="577"/>
    </location>
</feature>
<dbReference type="InterPro" id="IPR038063">
    <property type="entry name" value="Transpep_catalytic_dom"/>
</dbReference>
<dbReference type="Pfam" id="PF01471">
    <property type="entry name" value="PG_binding_1"/>
    <property type="match status" value="1"/>
</dbReference>